<feature type="transmembrane region" description="Helical" evidence="2">
    <location>
        <begin position="182"/>
        <end position="199"/>
    </location>
</feature>
<reference evidence="4 5" key="1">
    <citation type="submission" date="2018-06" db="EMBL/GenBank/DDBJ databases">
        <authorList>
            <consortium name="Pathogen Informatics"/>
            <person name="Doyle S."/>
        </authorList>
    </citation>
    <scope>NUCLEOTIDE SEQUENCE [LARGE SCALE GENOMIC DNA]</scope>
    <source>
        <strain evidence="4 5">NCTC12278</strain>
    </source>
</reference>
<dbReference type="GO" id="GO:0004175">
    <property type="term" value="F:endopeptidase activity"/>
    <property type="evidence" value="ECO:0007669"/>
    <property type="project" value="UniProtKB-ARBA"/>
</dbReference>
<dbReference type="Proteomes" id="UP000249495">
    <property type="component" value="Chromosome 1"/>
</dbReference>
<protein>
    <submittedName>
        <fullName evidence="4">Metal-dependent CAAX amino terminal membrane protease</fullName>
    </submittedName>
</protein>
<feature type="transmembrane region" description="Helical" evidence="2">
    <location>
        <begin position="48"/>
        <end position="68"/>
    </location>
</feature>
<dbReference type="OrthoDB" id="8607342at2"/>
<proteinExistence type="inferred from homology"/>
<dbReference type="PANTHER" id="PTHR36435:SF1">
    <property type="entry name" value="CAAX AMINO TERMINAL PROTEASE FAMILY PROTEIN"/>
    <property type="match status" value="1"/>
</dbReference>
<dbReference type="InterPro" id="IPR052710">
    <property type="entry name" value="CAAX_protease"/>
</dbReference>
<feature type="transmembrane region" description="Helical" evidence="2">
    <location>
        <begin position="124"/>
        <end position="141"/>
    </location>
</feature>
<dbReference type="GO" id="GO:0080120">
    <property type="term" value="P:CAAX-box protein maturation"/>
    <property type="evidence" value="ECO:0007669"/>
    <property type="project" value="UniProtKB-ARBA"/>
</dbReference>
<evidence type="ECO:0000313" key="4">
    <source>
        <dbReference type="EMBL" id="SQF39200.1"/>
    </source>
</evidence>
<dbReference type="AlphaFoldDB" id="A0A2X3VCQ1"/>
<keyword evidence="5" id="KW-1185">Reference proteome</keyword>
<evidence type="ECO:0000256" key="2">
    <source>
        <dbReference type="SAM" id="Phobius"/>
    </source>
</evidence>
<dbReference type="InterPro" id="IPR003675">
    <property type="entry name" value="Rce1/LyrA-like_dom"/>
</dbReference>
<feature type="transmembrane region" description="Helical" evidence="2">
    <location>
        <begin position="88"/>
        <end position="109"/>
    </location>
</feature>
<organism evidence="4 5">
    <name type="scientific">Streptococcus ferus</name>
    <dbReference type="NCBI Taxonomy" id="1345"/>
    <lineage>
        <taxon>Bacteria</taxon>
        <taxon>Bacillati</taxon>
        <taxon>Bacillota</taxon>
        <taxon>Bacilli</taxon>
        <taxon>Lactobacillales</taxon>
        <taxon>Streptococcaceae</taxon>
        <taxon>Streptococcus</taxon>
    </lineage>
</organism>
<keyword evidence="2" id="KW-0812">Transmembrane</keyword>
<evidence type="ECO:0000259" key="3">
    <source>
        <dbReference type="Pfam" id="PF02517"/>
    </source>
</evidence>
<dbReference type="RefSeq" id="WP_018030820.1">
    <property type="nucleotide sequence ID" value="NZ_LS483343.1"/>
</dbReference>
<feature type="transmembrane region" description="Helical" evidence="2">
    <location>
        <begin position="17"/>
        <end position="36"/>
    </location>
</feature>
<gene>
    <name evidence="4" type="primary">pncP</name>
    <name evidence="4" type="ORF">NCTC12278_00221</name>
</gene>
<keyword evidence="2" id="KW-0472">Membrane</keyword>
<comment type="similarity">
    <text evidence="1">Belongs to the UPF0177 family.</text>
</comment>
<dbReference type="Pfam" id="PF02517">
    <property type="entry name" value="Rce1-like"/>
    <property type="match status" value="1"/>
</dbReference>
<dbReference type="STRING" id="1123303.GCA_000372425_01499"/>
<accession>A0A2X3VCQ1</accession>
<name>A0A2X3VCQ1_9STRE</name>
<sequence length="223" mass="25398">MHISLFYWSNKKRPMEASCLFVSFYALNFFLIQNLPSSPIITRLSLSYASDLLITSIDVSTLLLLLYVMRRRGFELSDKILQKGLKTLIVIGFIAFVSILVSDSTFRYIMPSPPIGPLSYDERIATFFIEFIIAVISGPIFEEVLFRGLLLKYVFTDCPIIGLVISTILFVIAHPTVDWTGYWYYGVPAMVLGLAYLYTKSIKVPVVVHMAINLLSHIQLKFF</sequence>
<dbReference type="PANTHER" id="PTHR36435">
    <property type="entry name" value="SLR1288 PROTEIN"/>
    <property type="match status" value="1"/>
</dbReference>
<feature type="domain" description="CAAX prenyl protease 2/Lysostaphin resistance protein A-like" evidence="3">
    <location>
        <begin position="126"/>
        <end position="215"/>
    </location>
</feature>
<feature type="transmembrane region" description="Helical" evidence="2">
    <location>
        <begin position="153"/>
        <end position="176"/>
    </location>
</feature>
<dbReference type="EMBL" id="LS483343">
    <property type="protein sequence ID" value="SQF39200.1"/>
    <property type="molecule type" value="Genomic_DNA"/>
</dbReference>
<keyword evidence="2" id="KW-1133">Transmembrane helix</keyword>
<keyword evidence="4" id="KW-0645">Protease</keyword>
<evidence type="ECO:0000256" key="1">
    <source>
        <dbReference type="ARBA" id="ARBA00009067"/>
    </source>
</evidence>
<dbReference type="KEGG" id="sfer:NCTC12278_00221"/>
<dbReference type="GO" id="GO:0006508">
    <property type="term" value="P:proteolysis"/>
    <property type="evidence" value="ECO:0007669"/>
    <property type="project" value="UniProtKB-KW"/>
</dbReference>
<evidence type="ECO:0000313" key="5">
    <source>
        <dbReference type="Proteomes" id="UP000249495"/>
    </source>
</evidence>
<keyword evidence="4" id="KW-0378">Hydrolase</keyword>